<dbReference type="STRING" id="1381081.BIY22_01640"/>
<dbReference type="GO" id="GO:0022857">
    <property type="term" value="F:transmembrane transporter activity"/>
    <property type="evidence" value="ECO:0007669"/>
    <property type="project" value="InterPro"/>
</dbReference>
<protein>
    <submittedName>
        <fullName evidence="10">Biopolymer transporter ExbD</fullName>
    </submittedName>
</protein>
<proteinExistence type="inferred from homology"/>
<comment type="similarity">
    <text evidence="2 7">Belongs to the ExbD/TolR family.</text>
</comment>
<dbReference type="Gene3D" id="3.30.420.270">
    <property type="match status" value="1"/>
</dbReference>
<dbReference type="Proteomes" id="UP000186039">
    <property type="component" value="Unassembled WGS sequence"/>
</dbReference>
<evidence type="ECO:0000256" key="4">
    <source>
        <dbReference type="ARBA" id="ARBA00022692"/>
    </source>
</evidence>
<accession>A0A1Q9HQU5</accession>
<keyword evidence="7" id="KW-0653">Protein transport</keyword>
<gene>
    <name evidence="9" type="ORF">BIY20_01855</name>
    <name evidence="10" type="ORF">BIY22_01640</name>
</gene>
<dbReference type="GO" id="GO:0005886">
    <property type="term" value="C:plasma membrane"/>
    <property type="evidence" value="ECO:0007669"/>
    <property type="project" value="UniProtKB-SubCell"/>
</dbReference>
<dbReference type="PANTHER" id="PTHR30558">
    <property type="entry name" value="EXBD MEMBRANE COMPONENT OF PMF-DRIVEN MACROMOLECULE IMPORT SYSTEM"/>
    <property type="match status" value="1"/>
</dbReference>
<keyword evidence="7" id="KW-0813">Transport</keyword>
<feature type="transmembrane region" description="Helical" evidence="8">
    <location>
        <begin position="20"/>
        <end position="37"/>
    </location>
</feature>
<keyword evidence="5 8" id="KW-1133">Transmembrane helix</keyword>
<evidence type="ECO:0000313" key="11">
    <source>
        <dbReference type="Proteomes" id="UP000186039"/>
    </source>
</evidence>
<name>A0A1Q9HQU5_9VIBR</name>
<evidence type="ECO:0000313" key="9">
    <source>
        <dbReference type="EMBL" id="OLQ89514.1"/>
    </source>
</evidence>
<comment type="caution">
    <text evidence="10">The sequence shown here is derived from an EMBL/GenBank/DDBJ whole genome shotgun (WGS) entry which is preliminary data.</text>
</comment>
<dbReference type="RefSeq" id="WP_075705860.1">
    <property type="nucleotide sequence ID" value="NZ_AP019655.1"/>
</dbReference>
<keyword evidence="3" id="KW-1003">Cell membrane</keyword>
<evidence type="ECO:0000256" key="3">
    <source>
        <dbReference type="ARBA" id="ARBA00022475"/>
    </source>
</evidence>
<evidence type="ECO:0000256" key="6">
    <source>
        <dbReference type="ARBA" id="ARBA00023136"/>
    </source>
</evidence>
<comment type="subcellular location">
    <subcellularLocation>
        <location evidence="1">Cell membrane</location>
        <topology evidence="1">Single-pass membrane protein</topology>
    </subcellularLocation>
    <subcellularLocation>
        <location evidence="7">Cell membrane</location>
        <topology evidence="7">Single-pass type II membrane protein</topology>
    </subcellularLocation>
</comment>
<evidence type="ECO:0000256" key="8">
    <source>
        <dbReference type="SAM" id="Phobius"/>
    </source>
</evidence>
<sequence length="133" mass="14645">MRFRHSEDSSDQANVDMTPLIDVVFILLIFFILSASFQQQNQIKVERPNSQVTDTISSVSVTVSVDQQGQIWLDNQAVEVAMLTSRVKQKVAQANNVSVVIDVDKSVDSGRLIQVIDKVRIAGVNNVAVATES</sequence>
<evidence type="ECO:0000256" key="1">
    <source>
        <dbReference type="ARBA" id="ARBA00004162"/>
    </source>
</evidence>
<evidence type="ECO:0000313" key="10">
    <source>
        <dbReference type="EMBL" id="OLQ93221.1"/>
    </source>
</evidence>
<keyword evidence="6 8" id="KW-0472">Membrane</keyword>
<dbReference type="EMBL" id="MJMJ01000001">
    <property type="protein sequence ID" value="OLQ93221.1"/>
    <property type="molecule type" value="Genomic_DNA"/>
</dbReference>
<dbReference type="Proteomes" id="UP000186313">
    <property type="component" value="Unassembled WGS sequence"/>
</dbReference>
<organism evidence="10 12">
    <name type="scientific">Vibrio panuliri</name>
    <dbReference type="NCBI Taxonomy" id="1381081"/>
    <lineage>
        <taxon>Bacteria</taxon>
        <taxon>Pseudomonadati</taxon>
        <taxon>Pseudomonadota</taxon>
        <taxon>Gammaproteobacteria</taxon>
        <taxon>Vibrionales</taxon>
        <taxon>Vibrionaceae</taxon>
        <taxon>Vibrio</taxon>
    </lineage>
</organism>
<dbReference type="GO" id="GO:0015031">
    <property type="term" value="P:protein transport"/>
    <property type="evidence" value="ECO:0007669"/>
    <property type="project" value="UniProtKB-KW"/>
</dbReference>
<reference evidence="11 12" key="1">
    <citation type="submission" date="2016-09" db="EMBL/GenBank/DDBJ databases">
        <title>Genomic Taxonomy of the Vibrionaceae.</title>
        <authorList>
            <person name="Gonzalez-Castillo A."/>
            <person name="Gomez-Gil B."/>
            <person name="Enciso-Ibarra K."/>
        </authorList>
    </citation>
    <scope>NUCLEOTIDE SEQUENCE [LARGE SCALE GENOMIC DNA]</scope>
    <source>
        <strain evidence="9 11">CAIM 1902</strain>
        <strain evidence="10 12">CAIM 703</strain>
    </source>
</reference>
<evidence type="ECO:0000313" key="12">
    <source>
        <dbReference type="Proteomes" id="UP000186313"/>
    </source>
</evidence>
<keyword evidence="4 7" id="KW-0812">Transmembrane</keyword>
<dbReference type="EMBL" id="MJMH01000184">
    <property type="protein sequence ID" value="OLQ89514.1"/>
    <property type="molecule type" value="Genomic_DNA"/>
</dbReference>
<dbReference type="Pfam" id="PF02472">
    <property type="entry name" value="ExbD"/>
    <property type="match status" value="1"/>
</dbReference>
<dbReference type="InterPro" id="IPR003400">
    <property type="entry name" value="ExbD"/>
</dbReference>
<evidence type="ECO:0000256" key="2">
    <source>
        <dbReference type="ARBA" id="ARBA00005811"/>
    </source>
</evidence>
<keyword evidence="11" id="KW-1185">Reference proteome</keyword>
<evidence type="ECO:0000256" key="7">
    <source>
        <dbReference type="RuleBase" id="RU003879"/>
    </source>
</evidence>
<evidence type="ECO:0000256" key="5">
    <source>
        <dbReference type="ARBA" id="ARBA00022989"/>
    </source>
</evidence>
<dbReference type="AlphaFoldDB" id="A0A1Q9HQU5"/>